<feature type="domain" description="Large ribosomal subunit protein uL5 N-terminal" evidence="7">
    <location>
        <begin position="26"/>
        <end position="82"/>
    </location>
</feature>
<sequence>MEQPYLKKYYLDEVVAGLTKKFAYSNRHQVPSVSKIVINSGFNPNNKDKNWIADLQKDITSIAGQRAVVTKAKKSVSNFKLREGMPNGVMVTLRGRQMYDFLYRFIAIALPSIRDFRGVGSKLDGSGNYNIGITDHTIFPEISGDTGSRGNIGMDITIVTDATTDDEGRELLRMLGMPFRKSTPTPEEEAAAAS</sequence>
<evidence type="ECO:0000256" key="5">
    <source>
        <dbReference type="HAMAP-Rule" id="MF_01333"/>
    </source>
</evidence>
<evidence type="ECO:0000256" key="4">
    <source>
        <dbReference type="ARBA" id="ARBA00035245"/>
    </source>
</evidence>
<dbReference type="InterPro" id="IPR022803">
    <property type="entry name" value="Ribosomal_uL5_dom_sf"/>
</dbReference>
<dbReference type="PIRSF" id="PIRSF002161">
    <property type="entry name" value="Ribosomal_L5"/>
    <property type="match status" value="1"/>
</dbReference>
<protein>
    <recommendedName>
        <fullName evidence="4 5">Large ribosomal subunit protein uL5</fullName>
    </recommendedName>
</protein>
<dbReference type="Pfam" id="PF00673">
    <property type="entry name" value="Ribosomal_L5_C"/>
    <property type="match status" value="1"/>
</dbReference>
<dbReference type="FunFam" id="3.30.1440.10:FF:000001">
    <property type="entry name" value="50S ribosomal protein L5"/>
    <property type="match status" value="1"/>
</dbReference>
<dbReference type="GO" id="GO:1990904">
    <property type="term" value="C:ribonucleoprotein complex"/>
    <property type="evidence" value="ECO:0007669"/>
    <property type="project" value="UniProtKB-KW"/>
</dbReference>
<evidence type="ECO:0000259" key="8">
    <source>
        <dbReference type="Pfam" id="PF00673"/>
    </source>
</evidence>
<dbReference type="GO" id="GO:0000049">
    <property type="term" value="F:tRNA binding"/>
    <property type="evidence" value="ECO:0007669"/>
    <property type="project" value="UniProtKB-UniRule"/>
</dbReference>
<gene>
    <name evidence="5 9" type="primary">rplE</name>
    <name evidence="9" type="ORF">RZN69_10400</name>
</gene>
<dbReference type="Proteomes" id="UP001304300">
    <property type="component" value="Chromosome"/>
</dbReference>
<dbReference type="PROSITE" id="PS00358">
    <property type="entry name" value="RIBOSOMAL_L5"/>
    <property type="match status" value="1"/>
</dbReference>
<dbReference type="Gene3D" id="3.30.1440.10">
    <property type="match status" value="1"/>
</dbReference>
<organism evidence="9 10">
    <name type="scientific">Rubellicoccus peritrichatus</name>
    <dbReference type="NCBI Taxonomy" id="3080537"/>
    <lineage>
        <taxon>Bacteria</taxon>
        <taxon>Pseudomonadati</taxon>
        <taxon>Verrucomicrobiota</taxon>
        <taxon>Opitutia</taxon>
        <taxon>Puniceicoccales</taxon>
        <taxon>Cerasicoccaceae</taxon>
        <taxon>Rubellicoccus</taxon>
    </lineage>
</organism>
<keyword evidence="5" id="KW-0699">rRNA-binding</keyword>
<dbReference type="EMBL" id="CP136920">
    <property type="protein sequence ID" value="WOO43500.1"/>
    <property type="molecule type" value="Genomic_DNA"/>
</dbReference>
<dbReference type="InterPro" id="IPR020930">
    <property type="entry name" value="Ribosomal_uL5_bac-type"/>
</dbReference>
<comment type="function">
    <text evidence="5">This is 1 of the proteins that bind and probably mediate the attachment of the 5S RNA into the large ribosomal subunit, where it forms part of the central protuberance. In the 70S ribosome it contacts protein S13 of the 30S subunit (bridge B1b), connecting the 2 subunits; this bridge is implicated in subunit movement. Contacts the P site tRNA; the 5S rRNA and some of its associated proteins might help stabilize positioning of ribosome-bound tRNAs.</text>
</comment>
<feature type="domain" description="Large ribosomal subunit protein uL5 C-terminal" evidence="8">
    <location>
        <begin position="87"/>
        <end position="179"/>
    </location>
</feature>
<dbReference type="InterPro" id="IPR002132">
    <property type="entry name" value="Ribosomal_uL5"/>
</dbReference>
<dbReference type="GO" id="GO:0019843">
    <property type="term" value="F:rRNA binding"/>
    <property type="evidence" value="ECO:0007669"/>
    <property type="project" value="UniProtKB-UniRule"/>
</dbReference>
<evidence type="ECO:0000313" key="9">
    <source>
        <dbReference type="EMBL" id="WOO43500.1"/>
    </source>
</evidence>
<comment type="similarity">
    <text evidence="1 5 6">Belongs to the universal ribosomal protein uL5 family.</text>
</comment>
<accession>A0AAQ3QY63</accession>
<keyword evidence="5" id="KW-0820">tRNA-binding</keyword>
<dbReference type="GO" id="GO:0003735">
    <property type="term" value="F:structural constituent of ribosome"/>
    <property type="evidence" value="ECO:0007669"/>
    <property type="project" value="InterPro"/>
</dbReference>
<evidence type="ECO:0000256" key="6">
    <source>
        <dbReference type="RuleBase" id="RU003930"/>
    </source>
</evidence>
<keyword evidence="3 5" id="KW-0687">Ribonucleoprotein</keyword>
<dbReference type="SUPFAM" id="SSF55282">
    <property type="entry name" value="RL5-like"/>
    <property type="match status" value="1"/>
</dbReference>
<comment type="subunit">
    <text evidence="5">Part of the 50S ribosomal subunit; part of the 5S rRNA/L5/L18/L25 subcomplex. Contacts the 5S rRNA and the P site tRNA. Forms a bridge to the 30S subunit in the 70S ribosome.</text>
</comment>
<dbReference type="PANTHER" id="PTHR11994">
    <property type="entry name" value="60S RIBOSOMAL PROTEIN L11-RELATED"/>
    <property type="match status" value="1"/>
</dbReference>
<dbReference type="AlphaFoldDB" id="A0AAQ3QY63"/>
<dbReference type="GO" id="GO:0006412">
    <property type="term" value="P:translation"/>
    <property type="evidence" value="ECO:0007669"/>
    <property type="project" value="UniProtKB-UniRule"/>
</dbReference>
<dbReference type="InterPro" id="IPR031310">
    <property type="entry name" value="Ribosomal_uL5_N"/>
</dbReference>
<evidence type="ECO:0000313" key="10">
    <source>
        <dbReference type="Proteomes" id="UP001304300"/>
    </source>
</evidence>
<keyword evidence="10" id="KW-1185">Reference proteome</keyword>
<name>A0AAQ3QY63_9BACT</name>
<evidence type="ECO:0000256" key="3">
    <source>
        <dbReference type="ARBA" id="ARBA00023274"/>
    </source>
</evidence>
<dbReference type="InterPro" id="IPR031309">
    <property type="entry name" value="Ribosomal_uL5_C"/>
</dbReference>
<evidence type="ECO:0000256" key="1">
    <source>
        <dbReference type="ARBA" id="ARBA00008553"/>
    </source>
</evidence>
<reference evidence="9 10" key="1">
    <citation type="submission" date="2023-10" db="EMBL/GenBank/DDBJ databases">
        <title>Rubellicoccus peritrichatus gen. nov., sp. nov., isolated from an algae of coral reef tank.</title>
        <authorList>
            <person name="Luo J."/>
        </authorList>
    </citation>
    <scope>NUCLEOTIDE SEQUENCE [LARGE SCALE GENOMIC DNA]</scope>
    <source>
        <strain evidence="9 10">CR14</strain>
    </source>
</reference>
<dbReference type="KEGG" id="puo:RZN69_10400"/>
<dbReference type="HAMAP" id="MF_01333_B">
    <property type="entry name" value="Ribosomal_uL5_B"/>
    <property type="match status" value="1"/>
</dbReference>
<dbReference type="Pfam" id="PF00281">
    <property type="entry name" value="Ribosomal_L5"/>
    <property type="match status" value="1"/>
</dbReference>
<evidence type="ECO:0000256" key="2">
    <source>
        <dbReference type="ARBA" id="ARBA00022980"/>
    </source>
</evidence>
<dbReference type="GO" id="GO:0005840">
    <property type="term" value="C:ribosome"/>
    <property type="evidence" value="ECO:0007669"/>
    <property type="project" value="UniProtKB-KW"/>
</dbReference>
<dbReference type="InterPro" id="IPR020929">
    <property type="entry name" value="Ribosomal_uL5_CS"/>
</dbReference>
<dbReference type="RefSeq" id="WP_317836057.1">
    <property type="nucleotide sequence ID" value="NZ_CP136920.1"/>
</dbReference>
<keyword evidence="5" id="KW-0694">RNA-binding</keyword>
<proteinExistence type="inferred from homology"/>
<dbReference type="NCBIfam" id="NF000585">
    <property type="entry name" value="PRK00010.1"/>
    <property type="match status" value="1"/>
</dbReference>
<evidence type="ECO:0000259" key="7">
    <source>
        <dbReference type="Pfam" id="PF00281"/>
    </source>
</evidence>
<keyword evidence="2 5" id="KW-0689">Ribosomal protein</keyword>